<organism evidence="3 4">
    <name type="scientific">Paenibacillus allorhizosphaerae</name>
    <dbReference type="NCBI Taxonomy" id="2849866"/>
    <lineage>
        <taxon>Bacteria</taxon>
        <taxon>Bacillati</taxon>
        <taxon>Bacillota</taxon>
        <taxon>Bacilli</taxon>
        <taxon>Bacillales</taxon>
        <taxon>Paenibacillaceae</taxon>
        <taxon>Paenibacillus</taxon>
    </lineage>
</organism>
<sequence length="264" mass="28251">MNSKRQTVWLVSMLSLMVVLSAYYLFTEDASTIEVGQSGSITKEMSITGGQLDGKQPAATDVKTETTPSATDAKSGSATTDASKQTAPVDGAKTSEPKESSIKTNTPSSAKPDAKSGAAAGEPASKASSGQISKEDSKVLQQMQTQAKSGADYFVNLQMKRDEELAKQVENLVNIIADPKQTAEAAAKAQEDMRKIEDTEAKVTNLEEVLMKDFKQAVITQEATKWKVTVQATKLERSQALSIADKAMKELGIAADHLSIQYIP</sequence>
<keyword evidence="2" id="KW-1133">Transmembrane helix</keyword>
<dbReference type="RefSeq" id="WP_218099170.1">
    <property type="nucleotide sequence ID" value="NZ_CAJVCE010000007.1"/>
</dbReference>
<dbReference type="InterPro" id="IPR024232">
    <property type="entry name" value="SpoIIIAH"/>
</dbReference>
<evidence type="ECO:0000256" key="2">
    <source>
        <dbReference type="SAM" id="Phobius"/>
    </source>
</evidence>
<feature type="transmembrane region" description="Helical" evidence="2">
    <location>
        <begin position="7"/>
        <end position="26"/>
    </location>
</feature>
<gene>
    <name evidence="3" type="primary">spoIIIAH</name>
    <name evidence="3" type="ORF">PAECIP111802_02833</name>
</gene>
<accession>A0ABM8VI13</accession>
<dbReference type="EMBL" id="CAJVCE010000007">
    <property type="protein sequence ID" value="CAG7642242.1"/>
    <property type="molecule type" value="Genomic_DNA"/>
</dbReference>
<feature type="region of interest" description="Disordered" evidence="1">
    <location>
        <begin position="47"/>
        <end position="144"/>
    </location>
</feature>
<evidence type="ECO:0000313" key="3">
    <source>
        <dbReference type="EMBL" id="CAG7642242.1"/>
    </source>
</evidence>
<reference evidence="3 4" key="1">
    <citation type="submission" date="2021-06" db="EMBL/GenBank/DDBJ databases">
        <authorList>
            <person name="Criscuolo A."/>
        </authorList>
    </citation>
    <scope>NUCLEOTIDE SEQUENCE [LARGE SCALE GENOMIC DNA]</scope>
    <source>
        <strain evidence="4">CIP 111802</strain>
    </source>
</reference>
<proteinExistence type="predicted"/>
<name>A0ABM8VI13_9BACL</name>
<dbReference type="Pfam" id="PF12685">
    <property type="entry name" value="SpoIIIAH"/>
    <property type="match status" value="1"/>
</dbReference>
<dbReference type="Proteomes" id="UP000730618">
    <property type="component" value="Unassembled WGS sequence"/>
</dbReference>
<keyword evidence="4" id="KW-1185">Reference proteome</keyword>
<feature type="compositionally biased region" description="Polar residues" evidence="1">
    <location>
        <begin position="65"/>
        <end position="86"/>
    </location>
</feature>
<keyword evidence="2" id="KW-0472">Membrane</keyword>
<evidence type="ECO:0000256" key="1">
    <source>
        <dbReference type="SAM" id="MobiDB-lite"/>
    </source>
</evidence>
<protein>
    <submittedName>
        <fullName evidence="3">Stage III sporulation protein AH</fullName>
    </submittedName>
</protein>
<evidence type="ECO:0000313" key="4">
    <source>
        <dbReference type="Proteomes" id="UP000730618"/>
    </source>
</evidence>
<comment type="caution">
    <text evidence="3">The sequence shown here is derived from an EMBL/GenBank/DDBJ whole genome shotgun (WGS) entry which is preliminary data.</text>
</comment>
<keyword evidence="2" id="KW-0812">Transmembrane</keyword>